<evidence type="ECO:0000313" key="1">
    <source>
        <dbReference type="EMBL" id="KAJ7658461.1"/>
    </source>
</evidence>
<reference evidence="1" key="1">
    <citation type="submission" date="2023-03" db="EMBL/GenBank/DDBJ databases">
        <title>Massive genome expansion in bonnet fungi (Mycena s.s.) driven by repeated elements and novel gene families across ecological guilds.</title>
        <authorList>
            <consortium name="Lawrence Berkeley National Laboratory"/>
            <person name="Harder C.B."/>
            <person name="Miyauchi S."/>
            <person name="Viragh M."/>
            <person name="Kuo A."/>
            <person name="Thoen E."/>
            <person name="Andreopoulos B."/>
            <person name="Lu D."/>
            <person name="Skrede I."/>
            <person name="Drula E."/>
            <person name="Henrissat B."/>
            <person name="Morin E."/>
            <person name="Kohler A."/>
            <person name="Barry K."/>
            <person name="LaButti K."/>
            <person name="Morin E."/>
            <person name="Salamov A."/>
            <person name="Lipzen A."/>
            <person name="Mereny Z."/>
            <person name="Hegedus B."/>
            <person name="Baldrian P."/>
            <person name="Stursova M."/>
            <person name="Weitz H."/>
            <person name="Taylor A."/>
            <person name="Grigoriev I.V."/>
            <person name="Nagy L.G."/>
            <person name="Martin F."/>
            <person name="Kauserud H."/>
        </authorList>
    </citation>
    <scope>NUCLEOTIDE SEQUENCE</scope>
    <source>
        <strain evidence="1">CBHHK067</strain>
    </source>
</reference>
<accession>A0AAD7G5E7</accession>
<proteinExistence type="predicted"/>
<comment type="caution">
    <text evidence="1">The sequence shown here is derived from an EMBL/GenBank/DDBJ whole genome shotgun (WGS) entry which is preliminary data.</text>
</comment>
<dbReference type="Proteomes" id="UP001221757">
    <property type="component" value="Unassembled WGS sequence"/>
</dbReference>
<name>A0AAD7G5E7_MYCRO</name>
<evidence type="ECO:0000313" key="2">
    <source>
        <dbReference type="Proteomes" id="UP001221757"/>
    </source>
</evidence>
<dbReference type="AlphaFoldDB" id="A0AAD7G5E7"/>
<sequence length="126" mass="14540">MPLRHVNHTCLGFCLQCMAAPARVGSGRNRELFRPVRNLENVGKATHCCEAAEKKRNYGIQFDLTPVGWFLLARRFTLPSVRKMLRQCWGRLPLVTWIGRWILERKHPETVGDIQKSGVVRMGRLE</sequence>
<protein>
    <submittedName>
        <fullName evidence="1">Uncharacterized protein</fullName>
    </submittedName>
</protein>
<keyword evidence="2" id="KW-1185">Reference proteome</keyword>
<gene>
    <name evidence="1" type="ORF">B0H17DRAFT_1145619</name>
</gene>
<organism evidence="1 2">
    <name type="scientific">Mycena rosella</name>
    <name type="common">Pink bonnet</name>
    <name type="synonym">Agaricus rosellus</name>
    <dbReference type="NCBI Taxonomy" id="1033263"/>
    <lineage>
        <taxon>Eukaryota</taxon>
        <taxon>Fungi</taxon>
        <taxon>Dikarya</taxon>
        <taxon>Basidiomycota</taxon>
        <taxon>Agaricomycotina</taxon>
        <taxon>Agaricomycetes</taxon>
        <taxon>Agaricomycetidae</taxon>
        <taxon>Agaricales</taxon>
        <taxon>Marasmiineae</taxon>
        <taxon>Mycenaceae</taxon>
        <taxon>Mycena</taxon>
    </lineage>
</organism>
<dbReference type="EMBL" id="JARKIE010000280">
    <property type="protein sequence ID" value="KAJ7658461.1"/>
    <property type="molecule type" value="Genomic_DNA"/>
</dbReference>